<sequence>MVLSCRVFGLGLEDALLHRVASMDGATNGVVAKWHETGKNATAKHFLERHFIFEAEAWHLRQLPLFPEHVKLRE</sequence>
<protein>
    <submittedName>
        <fullName evidence="1">Uncharacterized protein</fullName>
    </submittedName>
</protein>
<accession>A0A1D8K963</accession>
<gene>
    <name evidence="1" type="ORF">BJI67_10730</name>
</gene>
<name>A0A1D8K963_9GAMM</name>
<keyword evidence="2" id="KW-1185">Reference proteome</keyword>
<evidence type="ECO:0000313" key="1">
    <source>
        <dbReference type="EMBL" id="AOV17471.1"/>
    </source>
</evidence>
<dbReference type="AlphaFoldDB" id="A0A1D8K963"/>
<organism evidence="1 2">
    <name type="scientific">Acidihalobacter aeolianus</name>
    <dbReference type="NCBI Taxonomy" id="2792603"/>
    <lineage>
        <taxon>Bacteria</taxon>
        <taxon>Pseudomonadati</taxon>
        <taxon>Pseudomonadota</taxon>
        <taxon>Gammaproteobacteria</taxon>
        <taxon>Chromatiales</taxon>
        <taxon>Ectothiorhodospiraceae</taxon>
        <taxon>Acidihalobacter</taxon>
    </lineage>
</organism>
<evidence type="ECO:0000313" key="2">
    <source>
        <dbReference type="Proteomes" id="UP000095342"/>
    </source>
</evidence>
<dbReference type="KEGG" id="aaeo:BJI67_10730"/>
<dbReference type="Proteomes" id="UP000095342">
    <property type="component" value="Chromosome"/>
</dbReference>
<reference evidence="1 2" key="1">
    <citation type="submission" date="2016-09" db="EMBL/GenBank/DDBJ databases">
        <title>Acidihalobacter prosperus V6 (DSM14174).</title>
        <authorList>
            <person name="Khaleque H.N."/>
            <person name="Ramsay J.P."/>
            <person name="Murphy R.J.T."/>
            <person name="Kaksonen A.H."/>
            <person name="Boxall N.J."/>
            <person name="Watkin E.L.J."/>
        </authorList>
    </citation>
    <scope>NUCLEOTIDE SEQUENCE [LARGE SCALE GENOMIC DNA]</scope>
    <source>
        <strain evidence="1 2">V6</strain>
    </source>
</reference>
<proteinExistence type="predicted"/>
<dbReference type="EMBL" id="CP017448">
    <property type="protein sequence ID" value="AOV17471.1"/>
    <property type="molecule type" value="Genomic_DNA"/>
</dbReference>